<dbReference type="EMBL" id="JAPDFW010000013">
    <property type="protein sequence ID" value="KAJ5080130.1"/>
    <property type="molecule type" value="Genomic_DNA"/>
</dbReference>
<organism evidence="3 4">
    <name type="scientific">Anaeramoeba ignava</name>
    <name type="common">Anaerobic marine amoeba</name>
    <dbReference type="NCBI Taxonomy" id="1746090"/>
    <lineage>
        <taxon>Eukaryota</taxon>
        <taxon>Metamonada</taxon>
        <taxon>Anaeramoebidae</taxon>
        <taxon>Anaeramoeba</taxon>
    </lineage>
</organism>
<dbReference type="InterPro" id="IPR011893">
    <property type="entry name" value="Selenoprotein_Rdx-typ"/>
</dbReference>
<accession>A0A9Q0LYE8</accession>
<evidence type="ECO:0000256" key="2">
    <source>
        <dbReference type="SAM" id="MobiDB-lite"/>
    </source>
</evidence>
<dbReference type="InterPro" id="IPR036249">
    <property type="entry name" value="Thioredoxin-like_sf"/>
</dbReference>
<evidence type="ECO:0000313" key="3">
    <source>
        <dbReference type="EMBL" id="KAJ5080130.1"/>
    </source>
</evidence>
<dbReference type="Gene3D" id="3.40.30.10">
    <property type="entry name" value="Glutaredoxin"/>
    <property type="match status" value="1"/>
</dbReference>
<feature type="compositionally biased region" description="Basic and acidic residues" evidence="2">
    <location>
        <begin position="75"/>
        <end position="90"/>
    </location>
</feature>
<sequence>MKVIITYCGGIFGRYLWVANGLKEKGYTVAPKHGHSGYLFEVHLDDGTLIFSRKKTGRYPEPEELVTLIEKHLESQKEKKEEKEEKEKRKVFPQQTRTESNESRIFTKIQNILLAILQFLKIFLQTLFYEEPDETRPQPRQQPIPQNRRNSFSTLSFFSGGGG</sequence>
<feature type="region of interest" description="Disordered" evidence="2">
    <location>
        <begin position="75"/>
        <end position="99"/>
    </location>
</feature>
<reference evidence="3" key="1">
    <citation type="submission" date="2022-10" db="EMBL/GenBank/DDBJ databases">
        <title>Novel sulphate-reducing endosymbionts in the free-living metamonad Anaeramoeba.</title>
        <authorList>
            <person name="Jerlstrom-Hultqvist J."/>
            <person name="Cepicka I."/>
            <person name="Gallot-Lavallee L."/>
            <person name="Salas-Leiva D."/>
            <person name="Curtis B.A."/>
            <person name="Zahonova K."/>
            <person name="Pipaliya S."/>
            <person name="Dacks J."/>
            <person name="Roger A.J."/>
        </authorList>
    </citation>
    <scope>NUCLEOTIDE SEQUENCE</scope>
    <source>
        <strain evidence="3">BMAN</strain>
    </source>
</reference>
<proteinExistence type="predicted"/>
<gene>
    <name evidence="3" type="ORF">M0811_14147</name>
</gene>
<comment type="caution">
    <text evidence="3">The sequence shown here is derived from an EMBL/GenBank/DDBJ whole genome shotgun (WGS) entry which is preliminary data.</text>
</comment>
<evidence type="ECO:0000313" key="4">
    <source>
        <dbReference type="Proteomes" id="UP001149090"/>
    </source>
</evidence>
<dbReference type="Proteomes" id="UP001149090">
    <property type="component" value="Unassembled WGS sequence"/>
</dbReference>
<keyword evidence="1" id="KW-0676">Redox-active center</keyword>
<name>A0A9Q0LYE8_ANAIG</name>
<keyword evidence="4" id="KW-1185">Reference proteome</keyword>
<feature type="region of interest" description="Disordered" evidence="2">
    <location>
        <begin position="133"/>
        <end position="163"/>
    </location>
</feature>
<feature type="compositionally biased region" description="Low complexity" evidence="2">
    <location>
        <begin position="138"/>
        <end position="163"/>
    </location>
</feature>
<evidence type="ECO:0000256" key="1">
    <source>
        <dbReference type="ARBA" id="ARBA00023284"/>
    </source>
</evidence>
<dbReference type="AlphaFoldDB" id="A0A9Q0LYE8"/>
<dbReference type="Pfam" id="PF10262">
    <property type="entry name" value="Rdx"/>
    <property type="match status" value="1"/>
</dbReference>
<protein>
    <submittedName>
        <fullName evidence="3">Selenoprotein t</fullName>
    </submittedName>
</protein>
<dbReference type="SUPFAM" id="SSF52833">
    <property type="entry name" value="Thioredoxin-like"/>
    <property type="match status" value="1"/>
</dbReference>